<keyword evidence="6" id="KW-1185">Reference proteome</keyword>
<accession>A0ABW6P9R4</accession>
<keyword evidence="1" id="KW-0805">Transcription regulation</keyword>
<dbReference type="SUPFAM" id="SSF48008">
    <property type="entry name" value="GntR ligand-binding domain-like"/>
    <property type="match status" value="2"/>
</dbReference>
<proteinExistence type="predicted"/>
<name>A0ABW6P9R4_9NOCA</name>
<comment type="caution">
    <text evidence="5">The sequence shown here is derived from an EMBL/GenBank/DDBJ whole genome shotgun (WGS) entry which is preliminary data.</text>
</comment>
<evidence type="ECO:0000313" key="6">
    <source>
        <dbReference type="Proteomes" id="UP001601442"/>
    </source>
</evidence>
<protein>
    <submittedName>
        <fullName evidence="5">FadR/GntR family transcriptional regulator</fullName>
    </submittedName>
</protein>
<dbReference type="InterPro" id="IPR036390">
    <property type="entry name" value="WH_DNA-bd_sf"/>
</dbReference>
<sequence length="469" mass="49968">MTLTSEEFDSVRSRARAAQLARTIESDIADAGWPVGTVFGSEAELRERYGVSREVLREAVRLVEHHEVAVMRRGPAGGLVVTAPAVGPAIRAMAVYLDHVGATVSHVLDARLVLEPLAARLAAEHLTERGLAALGTVGSGRADDEGGCTPELHRLLASLCGNPVLALFVDVLVALTGETADCSHTGVDNDFGPAAIRDAVAAGAAGRAEYLVTGHLTALGTARKAVDAPGGEAAVSTPFRQILGTGQDSKLAESIAHRLIEEIIDSRAPAGTLVGSEASLASRIDVSKAVLREALRIVEYHSVARMRLGPGGGLVVVDADPAPILETMAIYLDYEAVTAADVVTVRTALELACVAAAVERHREDTVTQELAATADVRQSEDVKVGKFAHDMHMELAELSGNPILALFLGIVRHLWSRHVDDPEFRESRYQESTVDEHRRIVAAIMSGNGPLARILMRDHIQHLPLNIHR</sequence>
<dbReference type="Proteomes" id="UP001601442">
    <property type="component" value="Unassembled WGS sequence"/>
</dbReference>
<dbReference type="Pfam" id="PF07729">
    <property type="entry name" value="FCD"/>
    <property type="match status" value="2"/>
</dbReference>
<dbReference type="InterPro" id="IPR011711">
    <property type="entry name" value="GntR_C"/>
</dbReference>
<dbReference type="SMART" id="SM00345">
    <property type="entry name" value="HTH_GNTR"/>
    <property type="match status" value="2"/>
</dbReference>
<evidence type="ECO:0000256" key="3">
    <source>
        <dbReference type="ARBA" id="ARBA00023163"/>
    </source>
</evidence>
<dbReference type="PANTHER" id="PTHR43537:SF52">
    <property type="entry name" value="FATTY ACID METABOLISM REGULATOR PROTEIN"/>
    <property type="match status" value="1"/>
</dbReference>
<keyword evidence="2" id="KW-0238">DNA-binding</keyword>
<dbReference type="Gene3D" id="1.20.120.530">
    <property type="entry name" value="GntR ligand-binding domain-like"/>
    <property type="match status" value="2"/>
</dbReference>
<evidence type="ECO:0000313" key="5">
    <source>
        <dbReference type="EMBL" id="MFF0499874.1"/>
    </source>
</evidence>
<organism evidence="5 6">
    <name type="scientific">Nocardia aobensis</name>
    <dbReference type="NCBI Taxonomy" id="257277"/>
    <lineage>
        <taxon>Bacteria</taxon>
        <taxon>Bacillati</taxon>
        <taxon>Actinomycetota</taxon>
        <taxon>Actinomycetes</taxon>
        <taxon>Mycobacteriales</taxon>
        <taxon>Nocardiaceae</taxon>
        <taxon>Nocardia</taxon>
    </lineage>
</organism>
<dbReference type="PROSITE" id="PS50949">
    <property type="entry name" value="HTH_GNTR"/>
    <property type="match status" value="2"/>
</dbReference>
<feature type="domain" description="HTH gntR-type" evidence="4">
    <location>
        <begin position="14"/>
        <end position="84"/>
    </location>
</feature>
<keyword evidence="3" id="KW-0804">Transcription</keyword>
<dbReference type="InterPro" id="IPR036388">
    <property type="entry name" value="WH-like_DNA-bd_sf"/>
</dbReference>
<evidence type="ECO:0000259" key="4">
    <source>
        <dbReference type="PROSITE" id="PS50949"/>
    </source>
</evidence>
<gene>
    <name evidence="5" type="ORF">ACFYU5_25975</name>
</gene>
<dbReference type="PANTHER" id="PTHR43537">
    <property type="entry name" value="TRANSCRIPTIONAL REGULATOR, GNTR FAMILY"/>
    <property type="match status" value="1"/>
</dbReference>
<dbReference type="SUPFAM" id="SSF46785">
    <property type="entry name" value="Winged helix' DNA-binding domain"/>
    <property type="match status" value="2"/>
</dbReference>
<dbReference type="InterPro" id="IPR008920">
    <property type="entry name" value="TF_FadR/GntR_C"/>
</dbReference>
<dbReference type="EMBL" id="JBIAMT010000005">
    <property type="protein sequence ID" value="MFF0499874.1"/>
    <property type="molecule type" value="Genomic_DNA"/>
</dbReference>
<dbReference type="RefSeq" id="WP_387398721.1">
    <property type="nucleotide sequence ID" value="NZ_JBIAMT010000005.1"/>
</dbReference>
<feature type="domain" description="HTH gntR-type" evidence="4">
    <location>
        <begin position="249"/>
        <end position="319"/>
    </location>
</feature>
<reference evidence="5 6" key="1">
    <citation type="submission" date="2024-10" db="EMBL/GenBank/DDBJ databases">
        <title>The Natural Products Discovery Center: Release of the First 8490 Sequenced Strains for Exploring Actinobacteria Biosynthetic Diversity.</title>
        <authorList>
            <person name="Kalkreuter E."/>
            <person name="Kautsar S.A."/>
            <person name="Yang D."/>
            <person name="Bader C.D."/>
            <person name="Teijaro C.N."/>
            <person name="Fluegel L."/>
            <person name="Davis C.M."/>
            <person name="Simpson J.R."/>
            <person name="Lauterbach L."/>
            <person name="Steele A.D."/>
            <person name="Gui C."/>
            <person name="Meng S."/>
            <person name="Li G."/>
            <person name="Viehrig K."/>
            <person name="Ye F."/>
            <person name="Su P."/>
            <person name="Kiefer A.F."/>
            <person name="Nichols A."/>
            <person name="Cepeda A.J."/>
            <person name="Yan W."/>
            <person name="Fan B."/>
            <person name="Jiang Y."/>
            <person name="Adhikari A."/>
            <person name="Zheng C.-J."/>
            <person name="Schuster L."/>
            <person name="Cowan T.M."/>
            <person name="Smanski M.J."/>
            <person name="Chevrette M.G."/>
            <person name="De Carvalho L.P.S."/>
            <person name="Shen B."/>
        </authorList>
    </citation>
    <scope>NUCLEOTIDE SEQUENCE [LARGE SCALE GENOMIC DNA]</scope>
    <source>
        <strain evidence="5 6">NPDC004119</strain>
    </source>
</reference>
<dbReference type="Gene3D" id="1.10.10.10">
    <property type="entry name" value="Winged helix-like DNA-binding domain superfamily/Winged helix DNA-binding domain"/>
    <property type="match status" value="2"/>
</dbReference>
<dbReference type="SMART" id="SM00895">
    <property type="entry name" value="FCD"/>
    <property type="match status" value="2"/>
</dbReference>
<evidence type="ECO:0000256" key="1">
    <source>
        <dbReference type="ARBA" id="ARBA00023015"/>
    </source>
</evidence>
<evidence type="ECO:0000256" key="2">
    <source>
        <dbReference type="ARBA" id="ARBA00023125"/>
    </source>
</evidence>
<dbReference type="InterPro" id="IPR000524">
    <property type="entry name" value="Tscrpt_reg_HTH_GntR"/>
</dbReference>